<dbReference type="InParanoid" id="A0A1Y2H2K0"/>
<dbReference type="Proteomes" id="UP000193648">
    <property type="component" value="Unassembled WGS sequence"/>
</dbReference>
<feature type="compositionally biased region" description="Polar residues" evidence="1">
    <location>
        <begin position="166"/>
        <end position="182"/>
    </location>
</feature>
<evidence type="ECO:0000256" key="1">
    <source>
        <dbReference type="SAM" id="MobiDB-lite"/>
    </source>
</evidence>
<protein>
    <recommendedName>
        <fullName evidence="2">SAP domain-containing protein</fullName>
    </recommendedName>
</protein>
<feature type="compositionally biased region" description="Low complexity" evidence="1">
    <location>
        <begin position="198"/>
        <end position="209"/>
    </location>
</feature>
<dbReference type="PROSITE" id="PS50800">
    <property type="entry name" value="SAP"/>
    <property type="match status" value="1"/>
</dbReference>
<name>A0A1Y2H2K0_9FUNG</name>
<feature type="compositionally biased region" description="Low complexity" evidence="1">
    <location>
        <begin position="793"/>
        <end position="805"/>
    </location>
</feature>
<evidence type="ECO:0000313" key="3">
    <source>
        <dbReference type="EMBL" id="ORZ28765.1"/>
    </source>
</evidence>
<dbReference type="STRING" id="64571.A0A1Y2H2K0"/>
<organism evidence="3 4">
    <name type="scientific">Lobosporangium transversale</name>
    <dbReference type="NCBI Taxonomy" id="64571"/>
    <lineage>
        <taxon>Eukaryota</taxon>
        <taxon>Fungi</taxon>
        <taxon>Fungi incertae sedis</taxon>
        <taxon>Mucoromycota</taxon>
        <taxon>Mortierellomycotina</taxon>
        <taxon>Mortierellomycetes</taxon>
        <taxon>Mortierellales</taxon>
        <taxon>Mortierellaceae</taxon>
        <taxon>Lobosporangium</taxon>
    </lineage>
</organism>
<accession>A0A1Y2H2K0</accession>
<gene>
    <name evidence="3" type="ORF">BCR41DRAFT_344025</name>
</gene>
<evidence type="ECO:0000259" key="2">
    <source>
        <dbReference type="PROSITE" id="PS50800"/>
    </source>
</evidence>
<feature type="compositionally biased region" description="Low complexity" evidence="1">
    <location>
        <begin position="609"/>
        <end position="628"/>
    </location>
</feature>
<feature type="compositionally biased region" description="Basic and acidic residues" evidence="1">
    <location>
        <begin position="81"/>
        <end position="90"/>
    </location>
</feature>
<dbReference type="Gene3D" id="1.10.720.30">
    <property type="entry name" value="SAP domain"/>
    <property type="match status" value="1"/>
</dbReference>
<keyword evidence="4" id="KW-1185">Reference proteome</keyword>
<reference evidence="3 4" key="1">
    <citation type="submission" date="2016-07" db="EMBL/GenBank/DDBJ databases">
        <title>Pervasive Adenine N6-methylation of Active Genes in Fungi.</title>
        <authorList>
            <consortium name="DOE Joint Genome Institute"/>
            <person name="Mondo S.J."/>
            <person name="Dannebaum R.O."/>
            <person name="Kuo R.C."/>
            <person name="Labutti K."/>
            <person name="Haridas S."/>
            <person name="Kuo A."/>
            <person name="Salamov A."/>
            <person name="Ahrendt S.R."/>
            <person name="Lipzen A."/>
            <person name="Sullivan W."/>
            <person name="Andreopoulos W.B."/>
            <person name="Clum A."/>
            <person name="Lindquist E."/>
            <person name="Daum C."/>
            <person name="Ramamoorthy G.K."/>
            <person name="Gryganskyi A."/>
            <person name="Culley D."/>
            <person name="Magnuson J.K."/>
            <person name="James T.Y."/>
            <person name="O'Malley M.A."/>
            <person name="Stajich J.E."/>
            <person name="Spatafora J.W."/>
            <person name="Visel A."/>
            <person name="Grigoriev I.V."/>
        </authorList>
    </citation>
    <scope>NUCLEOTIDE SEQUENCE [LARGE SCALE GENOMIC DNA]</scope>
    <source>
        <strain evidence="3 4">NRRL 3116</strain>
    </source>
</reference>
<dbReference type="InterPro" id="IPR036361">
    <property type="entry name" value="SAP_dom_sf"/>
</dbReference>
<feature type="region of interest" description="Disordered" evidence="1">
    <location>
        <begin position="163"/>
        <end position="226"/>
    </location>
</feature>
<feature type="region of interest" description="Disordered" evidence="1">
    <location>
        <begin position="81"/>
        <end position="101"/>
    </location>
</feature>
<dbReference type="OrthoDB" id="445357at2759"/>
<sequence length="861" mass="92084">MSNQTVNMTPTGLSIISGHKTMSNGINSNEWQSFSAAEGMSNIANTDMEQLLHGNSNEENWGSGSRNHFSMPNPSFLERAERQQKRELHTDGVGLQQQPQQQLTQQQQQELQQQHIRQQQLYQLQQQQLLRMQLEIASQTQLPQSPGPSMTYHHHPPYMSHPYVSGLSQFPTGHSPANSPLSPGNYAGDDYFSSRQVSPGPAASPGGSSKIKSRPRPSTAGARVSQGGIKALFGQSLPKGNRTSLDLKSENALQHLNIGAKTPSVKKKASKNVSADNSTISNSNLSSGGGPIPITVTESHADTPACDNTPTMTLAERRAAAASTGSGTTTGATGTNQQRPALSSSKSSSLIPPNLGLDSQTKRIILPPNITPGSELGPLTSPALLSTSVSSPAPIQIDRIIPRNSSSQARTEEQQRQLDAAMERVNFEDVTVAELKEMLRQRGKHGGGKKADLIKRLQAEIELIRANRNASLSRSNGGPSSTPVPIHSPGPSLHRTLGNLHIGSPPIHSHALHPTSPSGHRYTPYSAPLPSPGLTSNTSVAVNNVNSDVGAIVSPAPPSSSMDTPTKNTALSGVRDSGSAPIITGPPGMSSMLGSSYLSSDVQIHSTLAHSHNNSNNNNNNHSNAHNHQQATPTNGTSTLSANVPSSSTHTSPTGNNSLRSSYSPESYTTDNSDFMVDQENRQNDVMLTGAGKAEEADQFMSSDDVALCNEFLAAPGLLAMQGGDDESIMSDSNPNGFSDQQQSNMFGFQPLMNPSLTITGDGTDSSNINQVKDGFLAFPPPTMTGNEMNLHQQQSQQQQQQQQQTTFNFDSNFSTEGEMDSTLHHQSLSQDDLDMLLLGSQESMTFEPSDSTYSKDGFMW</sequence>
<feature type="compositionally biased region" description="Polar residues" evidence="1">
    <location>
        <begin position="629"/>
        <end position="673"/>
    </location>
</feature>
<feature type="region of interest" description="Disordered" evidence="1">
    <location>
        <begin position="784"/>
        <end position="825"/>
    </location>
</feature>
<dbReference type="RefSeq" id="XP_021886438.1">
    <property type="nucleotide sequence ID" value="XM_022022408.1"/>
</dbReference>
<dbReference type="GeneID" id="33564252"/>
<dbReference type="SMART" id="SM00513">
    <property type="entry name" value="SAP"/>
    <property type="match status" value="1"/>
</dbReference>
<feature type="region of interest" description="Disordered" evidence="1">
    <location>
        <begin position="258"/>
        <end position="369"/>
    </location>
</feature>
<feature type="compositionally biased region" description="Polar residues" evidence="1">
    <location>
        <begin position="559"/>
        <end position="571"/>
    </location>
</feature>
<feature type="region of interest" description="Disordered" evidence="1">
    <location>
        <begin position="609"/>
        <end position="673"/>
    </location>
</feature>
<evidence type="ECO:0000313" key="4">
    <source>
        <dbReference type="Proteomes" id="UP000193648"/>
    </source>
</evidence>
<feature type="domain" description="SAP" evidence="2">
    <location>
        <begin position="427"/>
        <end position="461"/>
    </location>
</feature>
<dbReference type="EMBL" id="MCFF01000001">
    <property type="protein sequence ID" value="ORZ28765.1"/>
    <property type="molecule type" value="Genomic_DNA"/>
</dbReference>
<dbReference type="InterPro" id="IPR003034">
    <property type="entry name" value="SAP_dom"/>
</dbReference>
<comment type="caution">
    <text evidence="3">The sequence shown here is derived from an EMBL/GenBank/DDBJ whole genome shotgun (WGS) entry which is preliminary data.</text>
</comment>
<feature type="compositionally biased region" description="Low complexity" evidence="1">
    <location>
        <begin position="320"/>
        <end position="335"/>
    </location>
</feature>
<dbReference type="Pfam" id="PF02037">
    <property type="entry name" value="SAP"/>
    <property type="match status" value="1"/>
</dbReference>
<dbReference type="AlphaFoldDB" id="A0A1Y2H2K0"/>
<proteinExistence type="predicted"/>
<feature type="region of interest" description="Disordered" evidence="1">
    <location>
        <begin position="551"/>
        <end position="588"/>
    </location>
</feature>
<feature type="region of interest" description="Disordered" evidence="1">
    <location>
        <begin position="54"/>
        <end position="73"/>
    </location>
</feature>
<feature type="compositionally biased region" description="Polar residues" evidence="1">
    <location>
        <begin position="806"/>
        <end position="816"/>
    </location>
</feature>
<dbReference type="SUPFAM" id="SSF68906">
    <property type="entry name" value="SAP domain"/>
    <property type="match status" value="1"/>
</dbReference>